<evidence type="ECO:0000313" key="4">
    <source>
        <dbReference type="RefSeq" id="XP_008275678.1"/>
    </source>
</evidence>
<dbReference type="RefSeq" id="XP_008275678.1">
    <property type="nucleotide sequence ID" value="XM_008277456.1"/>
</dbReference>
<organism evidence="2">
    <name type="scientific">Stegastes partitus</name>
    <name type="common">bicolor damselfish</name>
    <dbReference type="NCBI Taxonomy" id="144197"/>
    <lineage>
        <taxon>Eukaryota</taxon>
        <taxon>Metazoa</taxon>
        <taxon>Chordata</taxon>
        <taxon>Craniata</taxon>
        <taxon>Vertebrata</taxon>
        <taxon>Euteleostomi</taxon>
        <taxon>Actinopterygii</taxon>
        <taxon>Neopterygii</taxon>
        <taxon>Teleostei</taxon>
        <taxon>Neoteleostei</taxon>
        <taxon>Acanthomorphata</taxon>
        <taxon>Ovalentaria</taxon>
        <taxon>Pomacentridae</taxon>
        <taxon>Stegastes</taxon>
    </lineage>
</organism>
<name>A0A3B5B144_9TELE</name>
<feature type="compositionally biased region" description="Polar residues" evidence="1">
    <location>
        <begin position="234"/>
        <end position="249"/>
    </location>
</feature>
<feature type="region of interest" description="Disordered" evidence="1">
    <location>
        <begin position="117"/>
        <end position="155"/>
    </location>
</feature>
<evidence type="ECO:0000256" key="1">
    <source>
        <dbReference type="SAM" id="MobiDB-lite"/>
    </source>
</evidence>
<dbReference type="InterPro" id="IPR009360">
    <property type="entry name" value="Isy1"/>
</dbReference>
<dbReference type="Proteomes" id="UP000694891">
    <property type="component" value="Unplaced"/>
</dbReference>
<gene>
    <name evidence="4" type="primary">LOC103354166</name>
</gene>
<feature type="region of interest" description="Disordered" evidence="1">
    <location>
        <begin position="233"/>
        <end position="308"/>
    </location>
</feature>
<evidence type="ECO:0000313" key="3">
    <source>
        <dbReference type="Proteomes" id="UP000694891"/>
    </source>
</evidence>
<dbReference type="Ensembl" id="ENSSPAT00000019782.1">
    <property type="protein sequence ID" value="ENSSPAP00000019487.1"/>
    <property type="gene ID" value="ENSSPAG00000014712.1"/>
</dbReference>
<dbReference type="GeneID" id="103354166"/>
<keyword evidence="3" id="KW-1185">Reference proteome</keyword>
<dbReference type="Pfam" id="PF06246">
    <property type="entry name" value="Isy1"/>
    <property type="match status" value="1"/>
</dbReference>
<dbReference type="GO" id="GO:0000350">
    <property type="term" value="P:generation of catalytic spliceosome for second transesterification step"/>
    <property type="evidence" value="ECO:0007669"/>
    <property type="project" value="InterPro"/>
</dbReference>
<accession>A0A3B5B144</accession>
<sequence length="308" mass="34604">MARNEEKQQGRLNRLWLQKEREEGRLKDVRERRPKLSTLNSASSVKKWIPSIKNEIEYYLQQSQLSHYPERKIAEFQLHIEALEKEYKRFISKLRVLDPSCKHKPWAPRAYLKRRTDTQDCSSNVKNPRPCESHDGSSQWSQSESDLASSGAGSFKSSNTKIPFNFSETRFQTLLPTNPGSEISEDACAVQDQPLAFDRTRLAVAAAAFRGPSTQISSSQTQNLARLLQAGLPNLNNSPSTQTFTSNSQNREDSDGGTKGSVVGQKFAVQENQSDCDAAERIPEATEERTGHVLGLDCYTSSDEDSET</sequence>
<protein>
    <submittedName>
        <fullName evidence="2">Uncharacterized LOC103354166</fullName>
    </submittedName>
    <submittedName>
        <fullName evidence="4">Uncharacterized protein LOC103354166</fullName>
    </submittedName>
</protein>
<proteinExistence type="predicted"/>
<dbReference type="OrthoDB" id="5983780at2759"/>
<feature type="compositionally biased region" description="Polar residues" evidence="1">
    <location>
        <begin position="136"/>
        <end position="155"/>
    </location>
</feature>
<dbReference type="AlphaFoldDB" id="A0A3B5B144"/>
<evidence type="ECO:0000313" key="2">
    <source>
        <dbReference type="Ensembl" id="ENSSPAP00000019487.1"/>
    </source>
</evidence>
<reference evidence="4" key="2">
    <citation type="submission" date="2025-04" db="UniProtKB">
        <authorList>
            <consortium name="RefSeq"/>
        </authorList>
    </citation>
    <scope>IDENTIFICATION</scope>
</reference>
<dbReference type="GeneTree" id="ENSGT00410000029447"/>
<feature type="compositionally biased region" description="Basic and acidic residues" evidence="1">
    <location>
        <begin position="278"/>
        <end position="291"/>
    </location>
</feature>
<reference evidence="2" key="1">
    <citation type="submission" date="2023-09" db="UniProtKB">
        <authorList>
            <consortium name="Ensembl"/>
        </authorList>
    </citation>
    <scope>IDENTIFICATION</scope>
</reference>